<name>A0A2A2KIQ8_9BILA</name>
<dbReference type="InterPro" id="IPR051468">
    <property type="entry name" value="Fungal_SecMetab_SDRs"/>
</dbReference>
<keyword evidence="2" id="KW-0560">Oxidoreductase</keyword>
<dbReference type="Pfam" id="PF00106">
    <property type="entry name" value="adh_short"/>
    <property type="match status" value="1"/>
</dbReference>
<gene>
    <name evidence="3" type="ORF">WR25_16291</name>
</gene>
<proteinExistence type="predicted"/>
<keyword evidence="1" id="KW-0521">NADP</keyword>
<dbReference type="Gene3D" id="3.40.50.720">
    <property type="entry name" value="NAD(P)-binding Rossmann-like Domain"/>
    <property type="match status" value="1"/>
</dbReference>
<dbReference type="InterPro" id="IPR036291">
    <property type="entry name" value="NAD(P)-bd_dom_sf"/>
</dbReference>
<dbReference type="Proteomes" id="UP000218231">
    <property type="component" value="Unassembled WGS sequence"/>
</dbReference>
<evidence type="ECO:0000313" key="4">
    <source>
        <dbReference type="Proteomes" id="UP000218231"/>
    </source>
</evidence>
<dbReference type="AlphaFoldDB" id="A0A2A2KIQ8"/>
<dbReference type="GO" id="GO:0016491">
    <property type="term" value="F:oxidoreductase activity"/>
    <property type="evidence" value="ECO:0007669"/>
    <property type="project" value="UniProtKB-KW"/>
</dbReference>
<keyword evidence="4" id="KW-1185">Reference proteome</keyword>
<organism evidence="3 4">
    <name type="scientific">Diploscapter pachys</name>
    <dbReference type="NCBI Taxonomy" id="2018661"/>
    <lineage>
        <taxon>Eukaryota</taxon>
        <taxon>Metazoa</taxon>
        <taxon>Ecdysozoa</taxon>
        <taxon>Nematoda</taxon>
        <taxon>Chromadorea</taxon>
        <taxon>Rhabditida</taxon>
        <taxon>Rhabditina</taxon>
        <taxon>Rhabditomorpha</taxon>
        <taxon>Rhabditoidea</taxon>
        <taxon>Rhabditidae</taxon>
        <taxon>Diploscapter</taxon>
    </lineage>
</organism>
<dbReference type="PANTHER" id="PTHR43544">
    <property type="entry name" value="SHORT-CHAIN DEHYDROGENASE/REDUCTASE"/>
    <property type="match status" value="1"/>
</dbReference>
<evidence type="ECO:0008006" key="5">
    <source>
        <dbReference type="Google" id="ProtNLM"/>
    </source>
</evidence>
<dbReference type="InterPro" id="IPR002347">
    <property type="entry name" value="SDR_fam"/>
</dbReference>
<dbReference type="SUPFAM" id="SSF51735">
    <property type="entry name" value="NAD(P)-binding Rossmann-fold domains"/>
    <property type="match status" value="1"/>
</dbReference>
<evidence type="ECO:0000313" key="3">
    <source>
        <dbReference type="EMBL" id="PAV73760.1"/>
    </source>
</evidence>
<sequence>MTTKPIHSILITGASRGIGLGFVKKFLENPEVEILVAGCRNPTAAKDLTSISDPRLHVIQLDVTDDKSINEAYTIVDRMVGCKGLTMLINNAGYLPGYDFESKPDRNIINKTLNVNATSPVIMIQTFYPLLKRAADLVNGDEISVSRASIINISSDSGSIGIQNSSNYMGVLKQLDYCMSKSALNQASRIIAHDIRHSHILVTAVHPGWIRTEMGTEHAEITVEEGVNDMVSSIYKMGKEHSGGFFDRHLEVMPF</sequence>
<dbReference type="PRINTS" id="PR00081">
    <property type="entry name" value="GDHRDH"/>
</dbReference>
<reference evidence="3 4" key="1">
    <citation type="journal article" date="2017" name="Curr. Biol.">
        <title>Genome architecture and evolution of a unichromosomal asexual nematode.</title>
        <authorList>
            <person name="Fradin H."/>
            <person name="Zegar C."/>
            <person name="Gutwein M."/>
            <person name="Lucas J."/>
            <person name="Kovtun M."/>
            <person name="Corcoran D."/>
            <person name="Baugh L.R."/>
            <person name="Kiontke K."/>
            <person name="Gunsalus K."/>
            <person name="Fitch D.H."/>
            <person name="Piano F."/>
        </authorList>
    </citation>
    <scope>NUCLEOTIDE SEQUENCE [LARGE SCALE GENOMIC DNA]</scope>
    <source>
        <strain evidence="3">PF1309</strain>
    </source>
</reference>
<dbReference type="EMBL" id="LIAE01008526">
    <property type="protein sequence ID" value="PAV73760.1"/>
    <property type="molecule type" value="Genomic_DNA"/>
</dbReference>
<dbReference type="GO" id="GO:0005737">
    <property type="term" value="C:cytoplasm"/>
    <property type="evidence" value="ECO:0007669"/>
    <property type="project" value="TreeGrafter"/>
</dbReference>
<dbReference type="PANTHER" id="PTHR43544:SF7">
    <property type="entry name" value="NADB-LER2"/>
    <property type="match status" value="1"/>
</dbReference>
<evidence type="ECO:0000256" key="1">
    <source>
        <dbReference type="ARBA" id="ARBA00022857"/>
    </source>
</evidence>
<dbReference type="OrthoDB" id="7289984at2759"/>
<comment type="caution">
    <text evidence="3">The sequence shown here is derived from an EMBL/GenBank/DDBJ whole genome shotgun (WGS) entry which is preliminary data.</text>
</comment>
<accession>A0A2A2KIQ8</accession>
<protein>
    <recommendedName>
        <fullName evidence="5">C-factor</fullName>
    </recommendedName>
</protein>
<evidence type="ECO:0000256" key="2">
    <source>
        <dbReference type="ARBA" id="ARBA00023002"/>
    </source>
</evidence>
<dbReference type="CDD" id="cd05325">
    <property type="entry name" value="carb_red_sniffer_like_SDR_c"/>
    <property type="match status" value="1"/>
</dbReference>